<evidence type="ECO:0000313" key="3">
    <source>
        <dbReference type="Proteomes" id="UP000261620"/>
    </source>
</evidence>
<name>A0A3Q3WD24_MOLML</name>
<dbReference type="PANTHER" id="PTHR15570">
    <property type="entry name" value="G0/G1 SWITCH PROTEIN 2"/>
    <property type="match status" value="1"/>
</dbReference>
<dbReference type="PANTHER" id="PTHR15570:SF2">
    <property type="entry name" value="G0_G1 SWITCH PROTEIN 2"/>
    <property type="match status" value="1"/>
</dbReference>
<evidence type="ECO:0008006" key="4">
    <source>
        <dbReference type="Google" id="ProtNLM"/>
    </source>
</evidence>
<accession>A0A3Q3WD24</accession>
<evidence type="ECO:0000256" key="1">
    <source>
        <dbReference type="SAM" id="Phobius"/>
    </source>
</evidence>
<keyword evidence="1" id="KW-0812">Transmembrane</keyword>
<reference evidence="2" key="2">
    <citation type="submission" date="2025-09" db="UniProtKB">
        <authorList>
            <consortium name="Ensembl"/>
        </authorList>
    </citation>
    <scope>IDENTIFICATION</scope>
</reference>
<organism evidence="2 3">
    <name type="scientific">Mola mola</name>
    <name type="common">Ocean sunfish</name>
    <name type="synonym">Tetraodon mola</name>
    <dbReference type="NCBI Taxonomy" id="94237"/>
    <lineage>
        <taxon>Eukaryota</taxon>
        <taxon>Metazoa</taxon>
        <taxon>Chordata</taxon>
        <taxon>Craniata</taxon>
        <taxon>Vertebrata</taxon>
        <taxon>Euteleostomi</taxon>
        <taxon>Actinopterygii</taxon>
        <taxon>Neopterygii</taxon>
        <taxon>Teleostei</taxon>
        <taxon>Neoteleostei</taxon>
        <taxon>Acanthomorphata</taxon>
        <taxon>Eupercaria</taxon>
        <taxon>Tetraodontiformes</taxon>
        <taxon>Molidae</taxon>
        <taxon>Mola</taxon>
    </lineage>
</organism>
<keyword evidence="1" id="KW-0472">Membrane</keyword>
<reference evidence="2" key="1">
    <citation type="submission" date="2025-08" db="UniProtKB">
        <authorList>
            <consortium name="Ensembl"/>
        </authorList>
    </citation>
    <scope>IDENTIFICATION</scope>
</reference>
<sequence length="83" mass="9139">MGNMEEVISFTKEMLRQKPSRGLLKVYVVGSVFALLGTVIGIVETMCHPFSSETCILKLSSSTFLQSVNPLSVSSMRAQPIRM</sequence>
<dbReference type="STRING" id="94237.ENSMMOP00000012478"/>
<proteinExistence type="predicted"/>
<dbReference type="Ensembl" id="ENSMMOT00000012683.1">
    <property type="protein sequence ID" value="ENSMMOP00000012478.1"/>
    <property type="gene ID" value="ENSMMOG00000009594.1"/>
</dbReference>
<dbReference type="AlphaFoldDB" id="A0A3Q3WD24"/>
<dbReference type="OMA" id="IVETMCH"/>
<keyword evidence="3" id="KW-1185">Reference proteome</keyword>
<dbReference type="Pfam" id="PF15103">
    <property type="entry name" value="G0-G1_switch_2"/>
    <property type="match status" value="1"/>
</dbReference>
<protein>
    <recommendedName>
        <fullName evidence="4">G0/G1 switch 2</fullName>
    </recommendedName>
</protein>
<keyword evidence="1" id="KW-1133">Transmembrane helix</keyword>
<dbReference type="Proteomes" id="UP000261620">
    <property type="component" value="Unplaced"/>
</dbReference>
<evidence type="ECO:0000313" key="2">
    <source>
        <dbReference type="Ensembl" id="ENSMMOP00000012478.1"/>
    </source>
</evidence>
<dbReference type="InterPro" id="IPR016821">
    <property type="entry name" value="G0S2"/>
</dbReference>
<feature type="transmembrane region" description="Helical" evidence="1">
    <location>
        <begin position="22"/>
        <end position="43"/>
    </location>
</feature>